<dbReference type="EMBL" id="BRVO01000003">
    <property type="protein sequence ID" value="GLB50133.1"/>
    <property type="molecule type" value="Genomic_DNA"/>
</dbReference>
<gene>
    <name evidence="1" type="ORF">Y10_25010</name>
</gene>
<sequence>MVTGLLSMTLRLTKSNILHKTYKALSIQISLNGLSFCIHNTLANTIEELRSFDFSKQNSNNPELLLNEVKQIIEATEILQQDFDSLKVIYVNHLSAFVPNAVFDEEHLAEYLKYNIKILTTDFITYDKIESSELVNVYIPFVNVNNFFLDWFGQFDYEHFATILVSKLVNLSKNTDKENVYIHLTGKDEFQIIVIKQKKLIFYNNFKYQSKEDFIYYLLFVYEQLELNPELIPTTFIAAVDKEHPLFNIAYTYIRNVAIYKEKPLFEKYLNMSANEILNNFALINILQ</sequence>
<evidence type="ECO:0008006" key="3">
    <source>
        <dbReference type="Google" id="ProtNLM"/>
    </source>
</evidence>
<organism evidence="1 2">
    <name type="scientific">Neptunitalea lumnitzerae</name>
    <dbReference type="NCBI Taxonomy" id="2965509"/>
    <lineage>
        <taxon>Bacteria</taxon>
        <taxon>Pseudomonadati</taxon>
        <taxon>Bacteroidota</taxon>
        <taxon>Flavobacteriia</taxon>
        <taxon>Flavobacteriales</taxon>
        <taxon>Flavobacteriaceae</taxon>
        <taxon>Neptunitalea</taxon>
    </lineage>
</organism>
<evidence type="ECO:0000313" key="2">
    <source>
        <dbReference type="Proteomes" id="UP001143543"/>
    </source>
</evidence>
<dbReference type="CDD" id="cd24013">
    <property type="entry name" value="ASKHA_ATPase_BT3980-like"/>
    <property type="match status" value="1"/>
</dbReference>
<evidence type="ECO:0000313" key="1">
    <source>
        <dbReference type="EMBL" id="GLB50133.1"/>
    </source>
</evidence>
<keyword evidence="2" id="KW-1185">Reference proteome</keyword>
<dbReference type="Gene3D" id="3.30.420.260">
    <property type="match status" value="1"/>
</dbReference>
<protein>
    <recommendedName>
        <fullName evidence="3">DUF3822 family protein</fullName>
    </recommendedName>
</protein>
<name>A0ABQ5ML86_9FLAO</name>
<reference evidence="1" key="1">
    <citation type="submission" date="2022-07" db="EMBL/GenBank/DDBJ databases">
        <title>Taxonomy of Novel Oxalotrophic and Methylotrophic Bacteria.</title>
        <authorList>
            <person name="Sahin N."/>
            <person name="Tani A."/>
        </authorList>
    </citation>
    <scope>NUCLEOTIDE SEQUENCE</scope>
    <source>
        <strain evidence="1">Y10</strain>
    </source>
</reference>
<dbReference type="Pfam" id="PF12864">
    <property type="entry name" value="DUF3822"/>
    <property type="match status" value="1"/>
</dbReference>
<dbReference type="InterPro" id="IPR024213">
    <property type="entry name" value="DUF3822"/>
</dbReference>
<dbReference type="Proteomes" id="UP001143543">
    <property type="component" value="Unassembled WGS sequence"/>
</dbReference>
<proteinExistence type="predicted"/>
<accession>A0ABQ5ML86</accession>
<dbReference type="Gene3D" id="3.30.420.250">
    <property type="match status" value="1"/>
</dbReference>
<comment type="caution">
    <text evidence="1">The sequence shown here is derived from an EMBL/GenBank/DDBJ whole genome shotgun (WGS) entry which is preliminary data.</text>
</comment>